<protein>
    <submittedName>
        <fullName evidence="2">Uncharacterized protein</fullName>
    </submittedName>
</protein>
<gene>
    <name evidence="2" type="ORF">C2S53_018851</name>
</gene>
<evidence type="ECO:0000313" key="3">
    <source>
        <dbReference type="Proteomes" id="UP001190926"/>
    </source>
</evidence>
<dbReference type="Proteomes" id="UP001190926">
    <property type="component" value="Unassembled WGS sequence"/>
</dbReference>
<reference evidence="2 3" key="1">
    <citation type="journal article" date="2021" name="Nat. Commun.">
        <title>Incipient diploidization of the medicinal plant Perilla within 10,000 years.</title>
        <authorList>
            <person name="Zhang Y."/>
            <person name="Shen Q."/>
            <person name="Leng L."/>
            <person name="Zhang D."/>
            <person name="Chen S."/>
            <person name="Shi Y."/>
            <person name="Ning Z."/>
            <person name="Chen S."/>
        </authorList>
    </citation>
    <scope>NUCLEOTIDE SEQUENCE [LARGE SCALE GENOMIC DNA]</scope>
    <source>
        <strain evidence="3">cv. PC099</strain>
    </source>
</reference>
<proteinExistence type="predicted"/>
<dbReference type="PANTHER" id="PTHR34956">
    <property type="entry name" value="OS05G0397300 PROTEIN"/>
    <property type="match status" value="1"/>
</dbReference>
<evidence type="ECO:0000313" key="2">
    <source>
        <dbReference type="EMBL" id="KAH6821658.1"/>
    </source>
</evidence>
<evidence type="ECO:0000256" key="1">
    <source>
        <dbReference type="SAM" id="MobiDB-lite"/>
    </source>
</evidence>
<name>A0AAD4IUZ0_PERFH</name>
<organism evidence="2 3">
    <name type="scientific">Perilla frutescens var. hirtella</name>
    <name type="common">Perilla citriodora</name>
    <name type="synonym">Perilla setoyensis</name>
    <dbReference type="NCBI Taxonomy" id="608512"/>
    <lineage>
        <taxon>Eukaryota</taxon>
        <taxon>Viridiplantae</taxon>
        <taxon>Streptophyta</taxon>
        <taxon>Embryophyta</taxon>
        <taxon>Tracheophyta</taxon>
        <taxon>Spermatophyta</taxon>
        <taxon>Magnoliopsida</taxon>
        <taxon>eudicotyledons</taxon>
        <taxon>Gunneridae</taxon>
        <taxon>Pentapetalae</taxon>
        <taxon>asterids</taxon>
        <taxon>lamiids</taxon>
        <taxon>Lamiales</taxon>
        <taxon>Lamiaceae</taxon>
        <taxon>Nepetoideae</taxon>
        <taxon>Elsholtzieae</taxon>
        <taxon>Perilla</taxon>
    </lineage>
</organism>
<keyword evidence="3" id="KW-1185">Reference proteome</keyword>
<accession>A0AAD4IUZ0</accession>
<sequence>MEAAHLDRLEDDVFFKDLSKQISLLIMDDDDEDSLSLSLSHPSVNLQAFTQAINPATQAASFFSYDHQQTSKRESKGTGVFIPRSTSNPRRNKNVKQARFMASGNNKQLFQRPCDDHNSRGLPHNNMINPSCDYHSFNFRRF</sequence>
<comment type="caution">
    <text evidence="2">The sequence shown here is derived from an EMBL/GenBank/DDBJ whole genome shotgun (WGS) entry which is preliminary data.</text>
</comment>
<feature type="region of interest" description="Disordered" evidence="1">
    <location>
        <begin position="67"/>
        <end position="94"/>
    </location>
</feature>
<dbReference type="PANTHER" id="PTHR34956:SF2">
    <property type="entry name" value="OS05G0397300 PROTEIN"/>
    <property type="match status" value="1"/>
</dbReference>
<dbReference type="AlphaFoldDB" id="A0AAD4IUZ0"/>
<dbReference type="EMBL" id="SDAM02001963">
    <property type="protein sequence ID" value="KAH6821658.1"/>
    <property type="molecule type" value="Genomic_DNA"/>
</dbReference>